<comment type="caution">
    <text evidence="2">The sequence shown here is derived from an EMBL/GenBank/DDBJ whole genome shotgun (WGS) entry which is preliminary data.</text>
</comment>
<keyword evidence="3" id="KW-1185">Reference proteome</keyword>
<dbReference type="EMBL" id="BQXS01010913">
    <property type="protein sequence ID" value="GKT35056.1"/>
    <property type="molecule type" value="Genomic_DNA"/>
</dbReference>
<protein>
    <submittedName>
        <fullName evidence="2">Uncharacterized protein</fullName>
    </submittedName>
</protein>
<reference evidence="2" key="1">
    <citation type="submission" date="2022-03" db="EMBL/GenBank/DDBJ databases">
        <title>Draft genome sequence of Aduncisulcus paluster, a free-living microaerophilic Fornicata.</title>
        <authorList>
            <person name="Yuyama I."/>
            <person name="Kume K."/>
            <person name="Tamura T."/>
            <person name="Inagaki Y."/>
            <person name="Hashimoto T."/>
        </authorList>
    </citation>
    <scope>NUCLEOTIDE SEQUENCE</scope>
    <source>
        <strain evidence="2">NY0171</strain>
    </source>
</reference>
<name>A0ABQ5KSR8_9EUKA</name>
<evidence type="ECO:0000313" key="3">
    <source>
        <dbReference type="Proteomes" id="UP001057375"/>
    </source>
</evidence>
<evidence type="ECO:0000313" key="2">
    <source>
        <dbReference type="EMBL" id="GKT35056.1"/>
    </source>
</evidence>
<proteinExistence type="predicted"/>
<feature type="region of interest" description="Disordered" evidence="1">
    <location>
        <begin position="200"/>
        <end position="223"/>
    </location>
</feature>
<dbReference type="Proteomes" id="UP001057375">
    <property type="component" value="Unassembled WGS sequence"/>
</dbReference>
<feature type="compositionally biased region" description="Basic residues" evidence="1">
    <location>
        <begin position="200"/>
        <end position="211"/>
    </location>
</feature>
<accession>A0ABQ5KSR8</accession>
<evidence type="ECO:0000256" key="1">
    <source>
        <dbReference type="SAM" id="MobiDB-lite"/>
    </source>
</evidence>
<feature type="region of interest" description="Disordered" evidence="1">
    <location>
        <begin position="34"/>
        <end position="68"/>
    </location>
</feature>
<gene>
    <name evidence="2" type="ORF">ADUPG1_008293</name>
</gene>
<feature type="compositionally biased region" description="Basic and acidic residues" evidence="1">
    <location>
        <begin position="55"/>
        <end position="68"/>
    </location>
</feature>
<sequence>MKYPATISLENSAVQIIEPVFIYDGDRNCCPIPKDAPNVKSPNFPKIKASNATKKKADKEHDQSSEAQDLMKGKVHVGQFTNLSIPFSSCSPVKGAYICLDEWMLPPSYLTFTLSSSEGEKISKKYEFSTEFVDDCWFFLPIDLSDVILCEIAGKGREEECFDIPSLVFICREETPEEIKTREAKEKLWSKSPVVKAKFVKKGDRKSRGRHSSPIPPDDPSIIAPSYSSVKGKDNSYCKESKDYDQSVQARKMLKGEDCVVLSHLSIPFPSPSPIQGAYISIHKNLSSPFLLSTFFLSDGTKIFKKYEFTRPKTDFEWHFIPIELTDVVLCEIEGKGRWREKNSRWFYISSLFFTISDEIIAAERLSLIPWDLYNTKDEL</sequence>
<organism evidence="2 3">
    <name type="scientific">Aduncisulcus paluster</name>
    <dbReference type="NCBI Taxonomy" id="2918883"/>
    <lineage>
        <taxon>Eukaryota</taxon>
        <taxon>Metamonada</taxon>
        <taxon>Carpediemonas-like organisms</taxon>
        <taxon>Aduncisulcus</taxon>
    </lineage>
</organism>